<accession>A0A563VNF3</accession>
<dbReference type="InterPro" id="IPR010350">
    <property type="entry name" value="Aim32/Apd1-like_bac"/>
</dbReference>
<dbReference type="AlphaFoldDB" id="A0A563VNF3"/>
<dbReference type="Gene3D" id="3.40.30.10">
    <property type="entry name" value="Glutaredoxin"/>
    <property type="match status" value="1"/>
</dbReference>
<name>A0A563VNF3_9CYAN</name>
<dbReference type="Proteomes" id="UP000320055">
    <property type="component" value="Unassembled WGS sequence"/>
</dbReference>
<dbReference type="PANTHER" id="PTHR31902">
    <property type="entry name" value="ACTIN PATCHES DISTAL PROTEIN 1"/>
    <property type="match status" value="1"/>
</dbReference>
<gene>
    <name evidence="1" type="ORF">H1P_1740003</name>
</gene>
<dbReference type="RefSeq" id="WP_144871139.1">
    <property type="nucleotide sequence ID" value="NZ_LR213925.1"/>
</dbReference>
<evidence type="ECO:0000313" key="2">
    <source>
        <dbReference type="Proteomes" id="UP000320055"/>
    </source>
</evidence>
<dbReference type="OrthoDB" id="3399139at2"/>
<proteinExistence type="predicted"/>
<dbReference type="PANTHER" id="PTHR31902:SF22">
    <property type="entry name" value="SLL1203 PROTEIN"/>
    <property type="match status" value="1"/>
</dbReference>
<dbReference type="PIRSF" id="PIRSF035042">
    <property type="entry name" value="UCP035042_thirdx"/>
    <property type="match status" value="1"/>
</dbReference>
<evidence type="ECO:0008006" key="3">
    <source>
        <dbReference type="Google" id="ProtNLM"/>
    </source>
</evidence>
<dbReference type="CDD" id="cd03062">
    <property type="entry name" value="TRX_Fd_Sucrase"/>
    <property type="match status" value="1"/>
</dbReference>
<dbReference type="Pfam" id="PF06999">
    <property type="entry name" value="Suc_Fer-like"/>
    <property type="match status" value="1"/>
</dbReference>
<organism evidence="1 2">
    <name type="scientific">Hyella patelloides LEGE 07179</name>
    <dbReference type="NCBI Taxonomy" id="945734"/>
    <lineage>
        <taxon>Bacteria</taxon>
        <taxon>Bacillati</taxon>
        <taxon>Cyanobacteriota</taxon>
        <taxon>Cyanophyceae</taxon>
        <taxon>Pleurocapsales</taxon>
        <taxon>Hyellaceae</taxon>
        <taxon>Hyella</taxon>
    </lineage>
</organism>
<dbReference type="SUPFAM" id="SSF52833">
    <property type="entry name" value="Thioredoxin-like"/>
    <property type="match status" value="1"/>
</dbReference>
<keyword evidence="2" id="KW-1185">Reference proteome</keyword>
<evidence type="ECO:0000313" key="1">
    <source>
        <dbReference type="EMBL" id="VEP12958.1"/>
    </source>
</evidence>
<protein>
    <recommendedName>
        <fullName evidence="3">Sucraseferredoxin family protein</fullName>
    </recommendedName>
</protein>
<dbReference type="InterPro" id="IPR009737">
    <property type="entry name" value="Aim32/Apd1-like"/>
</dbReference>
<reference evidence="1 2" key="1">
    <citation type="submission" date="2019-01" db="EMBL/GenBank/DDBJ databases">
        <authorList>
            <person name="Brito A."/>
        </authorList>
    </citation>
    <scope>NUCLEOTIDE SEQUENCE [LARGE SCALE GENOMIC DNA]</scope>
    <source>
        <strain evidence="1">1</strain>
    </source>
</reference>
<sequence length="340" mass="39110">MNNFFCAEESRQANEELIGSAGNYQYYVLIECSPPWAAELFESQAISPSMKAKTFELAEEMMSQKILVRPLLIYNEKLKQENSTRLIIYEVRRSSAVRRPSLSERQPKELANSYSKQEFLLEKLEDVTSVVRDCLTGKQPHATKVESSTRDILICTHGSHDRCCARYGKPFYYEALATVSDLALENIRIWQCSHFGGHRFAPTAIDLPSGRWYGRLDRHIFTSILTRKGDINSFSNVYRGWGLLSKPAQVLERQLLLEHGWKWFDYQVSCQVSEENGDPTSHKIELVCQTPDEFTNTYQAEIVEDENQTIELIPSCNKLESSKIPKLVVKRALLNQELKR</sequence>
<dbReference type="EMBL" id="CAACVJ010000084">
    <property type="protein sequence ID" value="VEP12958.1"/>
    <property type="molecule type" value="Genomic_DNA"/>
</dbReference>
<dbReference type="InterPro" id="IPR036249">
    <property type="entry name" value="Thioredoxin-like_sf"/>
</dbReference>